<feature type="domain" description="RING-type" evidence="6">
    <location>
        <begin position="14"/>
        <end position="59"/>
    </location>
</feature>
<dbReference type="InterPro" id="IPR013083">
    <property type="entry name" value="Znf_RING/FYVE/PHD"/>
</dbReference>
<dbReference type="SMART" id="SM00184">
    <property type="entry name" value="RING"/>
    <property type="match status" value="1"/>
</dbReference>
<dbReference type="Proteomes" id="UP000683360">
    <property type="component" value="Unassembled WGS sequence"/>
</dbReference>
<keyword evidence="2 4" id="KW-0863">Zinc-finger</keyword>
<dbReference type="InterPro" id="IPR000315">
    <property type="entry name" value="Znf_B-box"/>
</dbReference>
<proteinExistence type="predicted"/>
<keyword evidence="1" id="KW-0479">Metal-binding</keyword>
<dbReference type="PROSITE" id="PS50119">
    <property type="entry name" value="ZF_BBOX"/>
    <property type="match status" value="1"/>
</dbReference>
<dbReference type="EMBL" id="CAJPWZ010001378">
    <property type="protein sequence ID" value="CAG2213675.1"/>
    <property type="molecule type" value="Genomic_DNA"/>
</dbReference>
<dbReference type="PROSITE" id="PS00518">
    <property type="entry name" value="ZF_RING_1"/>
    <property type="match status" value="1"/>
</dbReference>
<dbReference type="SUPFAM" id="SSF57845">
    <property type="entry name" value="B-box zinc-binding domain"/>
    <property type="match status" value="1"/>
</dbReference>
<keyword evidence="3" id="KW-0862">Zinc</keyword>
<dbReference type="AlphaFoldDB" id="A0A8S3S9Q8"/>
<dbReference type="GO" id="GO:0008270">
    <property type="term" value="F:zinc ion binding"/>
    <property type="evidence" value="ECO:0007669"/>
    <property type="project" value="UniProtKB-KW"/>
</dbReference>
<reference evidence="8" key="1">
    <citation type="submission" date="2021-03" db="EMBL/GenBank/DDBJ databases">
        <authorList>
            <person name="Bekaert M."/>
        </authorList>
    </citation>
    <scope>NUCLEOTIDE SEQUENCE</scope>
</reference>
<feature type="domain" description="B box-type" evidence="7">
    <location>
        <begin position="98"/>
        <end position="147"/>
    </location>
</feature>
<evidence type="ECO:0000256" key="2">
    <source>
        <dbReference type="ARBA" id="ARBA00022771"/>
    </source>
</evidence>
<dbReference type="SUPFAM" id="SSF57850">
    <property type="entry name" value="RING/U-box"/>
    <property type="match status" value="1"/>
</dbReference>
<protein>
    <submittedName>
        <fullName evidence="8">TRIM56</fullName>
        <ecNumber evidence="8">2.3.2.27</ecNumber>
    </submittedName>
</protein>
<keyword evidence="8" id="KW-0808">Transferase</keyword>
<keyword evidence="5" id="KW-0175">Coiled coil</keyword>
<evidence type="ECO:0000313" key="9">
    <source>
        <dbReference type="Proteomes" id="UP000683360"/>
    </source>
</evidence>
<feature type="coiled-coil region" evidence="5">
    <location>
        <begin position="233"/>
        <end position="304"/>
    </location>
</feature>
<organism evidence="8 9">
    <name type="scientific">Mytilus edulis</name>
    <name type="common">Blue mussel</name>
    <dbReference type="NCBI Taxonomy" id="6550"/>
    <lineage>
        <taxon>Eukaryota</taxon>
        <taxon>Metazoa</taxon>
        <taxon>Spiralia</taxon>
        <taxon>Lophotrochozoa</taxon>
        <taxon>Mollusca</taxon>
        <taxon>Bivalvia</taxon>
        <taxon>Autobranchia</taxon>
        <taxon>Pteriomorphia</taxon>
        <taxon>Mytilida</taxon>
        <taxon>Mytiloidea</taxon>
        <taxon>Mytilidae</taxon>
        <taxon>Mytilinae</taxon>
        <taxon>Mytilus</taxon>
    </lineage>
</organism>
<evidence type="ECO:0000259" key="6">
    <source>
        <dbReference type="PROSITE" id="PS50089"/>
    </source>
</evidence>
<dbReference type="Gene3D" id="3.30.40.10">
    <property type="entry name" value="Zinc/RING finger domain, C3HC4 (zinc finger)"/>
    <property type="match status" value="1"/>
</dbReference>
<dbReference type="InterPro" id="IPR017907">
    <property type="entry name" value="Znf_RING_CS"/>
</dbReference>
<evidence type="ECO:0000256" key="5">
    <source>
        <dbReference type="SAM" id="Coils"/>
    </source>
</evidence>
<evidence type="ECO:0000313" key="8">
    <source>
        <dbReference type="EMBL" id="CAG2213675.1"/>
    </source>
</evidence>
<evidence type="ECO:0000256" key="4">
    <source>
        <dbReference type="PROSITE-ProRule" id="PRU00024"/>
    </source>
</evidence>
<dbReference type="PANTHER" id="PTHR25462:SF296">
    <property type="entry name" value="MEIOTIC P26, ISOFORM F"/>
    <property type="match status" value="1"/>
</dbReference>
<dbReference type="InterPro" id="IPR047153">
    <property type="entry name" value="TRIM45/56/19-like"/>
</dbReference>
<gene>
    <name evidence="8" type="ORF">MEDL_27541</name>
</gene>
<dbReference type="InterPro" id="IPR027370">
    <property type="entry name" value="Znf-RING_euk"/>
</dbReference>
<accession>A0A8S3S9Q8</accession>
<keyword evidence="9" id="KW-1185">Reference proteome</keyword>
<dbReference type="PROSITE" id="PS50089">
    <property type="entry name" value="ZF_RING_2"/>
    <property type="match status" value="1"/>
</dbReference>
<evidence type="ECO:0000256" key="3">
    <source>
        <dbReference type="ARBA" id="ARBA00022833"/>
    </source>
</evidence>
<dbReference type="InterPro" id="IPR001841">
    <property type="entry name" value="Znf_RING"/>
</dbReference>
<evidence type="ECO:0000256" key="1">
    <source>
        <dbReference type="ARBA" id="ARBA00022723"/>
    </source>
</evidence>
<sequence length="379" mass="43606">MASLEDSTSDILTCSICLEIFTKPKYLPCLHTFCESCLLTYITSGFEKGTKAVECPVCRGTVAIPKDNCTPEEWVKLIPLNFLISGMLENKKICRLEKPCMLCERSNSKSVDKAVVICLQCADTLCETCAKYHSLMKFTSDHVIKPLDEYLSDDKNNLSVFKNTCSEHPNKIIELYCADHECPCCSICISIKHRRCEKVQTIDEAAKGILSSAVVQDIRQGLQDVCDDVDTVLKDRKDNLTKLENEYEKELKTVDKTFQSLRDKLDEQQSLRKDLLQKTFNEKKDIIETEMVKFENNRKAIENERQLVEVCLTEASNVQVMMEIQKFKTQLDKHKHILRDRQDMQTIPLSLQNLEHQSIIHQVEKLCSVHCDMKEKTYQ</sequence>
<dbReference type="Gene3D" id="3.30.160.60">
    <property type="entry name" value="Classic Zinc Finger"/>
    <property type="match status" value="1"/>
</dbReference>
<dbReference type="OrthoDB" id="10066958at2759"/>
<comment type="caution">
    <text evidence="8">The sequence shown here is derived from an EMBL/GenBank/DDBJ whole genome shotgun (WGS) entry which is preliminary data.</text>
</comment>
<dbReference type="EC" id="2.3.2.27" evidence="8"/>
<keyword evidence="8" id="KW-0012">Acyltransferase</keyword>
<name>A0A8S3S9Q8_MYTED</name>
<dbReference type="GO" id="GO:0061630">
    <property type="term" value="F:ubiquitin protein ligase activity"/>
    <property type="evidence" value="ECO:0007669"/>
    <property type="project" value="UniProtKB-EC"/>
</dbReference>
<dbReference type="Pfam" id="PF13445">
    <property type="entry name" value="zf-RING_UBOX"/>
    <property type="match status" value="1"/>
</dbReference>
<dbReference type="PANTHER" id="PTHR25462">
    <property type="entry name" value="BONUS, ISOFORM C-RELATED"/>
    <property type="match status" value="1"/>
</dbReference>
<evidence type="ECO:0000259" key="7">
    <source>
        <dbReference type="PROSITE" id="PS50119"/>
    </source>
</evidence>